<evidence type="ECO:0000313" key="2">
    <source>
        <dbReference type="EMBL" id="SHH86045.1"/>
    </source>
</evidence>
<protein>
    <submittedName>
        <fullName evidence="2">Uncharacterized protein</fullName>
    </submittedName>
</protein>
<organism evidence="2 3">
    <name type="scientific">Caloranaerobacter azorensis DSM 13643</name>
    <dbReference type="NCBI Taxonomy" id="1121264"/>
    <lineage>
        <taxon>Bacteria</taxon>
        <taxon>Bacillati</taxon>
        <taxon>Bacillota</taxon>
        <taxon>Tissierellia</taxon>
        <taxon>Tissierellales</taxon>
        <taxon>Thermohalobacteraceae</taxon>
        <taxon>Caloranaerobacter</taxon>
    </lineage>
</organism>
<dbReference type="Proteomes" id="UP000183967">
    <property type="component" value="Unassembled WGS sequence"/>
</dbReference>
<reference evidence="2" key="2">
    <citation type="submission" date="2016-11" db="EMBL/GenBank/DDBJ databases">
        <authorList>
            <person name="Jaros S."/>
            <person name="Januszkiewicz K."/>
            <person name="Wedrychowicz H."/>
        </authorList>
    </citation>
    <scope>NUCLEOTIDE SEQUENCE [LARGE SCALE GENOMIC DNA]</scope>
    <source>
        <strain evidence="2">DSM 13643</strain>
    </source>
</reference>
<evidence type="ECO:0000313" key="3">
    <source>
        <dbReference type="Proteomes" id="UP000183967"/>
    </source>
</evidence>
<dbReference type="AlphaFoldDB" id="A0A1M5WEV5"/>
<feature type="non-terminal residue" evidence="2">
    <location>
        <position position="1"/>
    </location>
</feature>
<dbReference type="EMBL" id="FQXO01000105">
    <property type="protein sequence ID" value="SHH86045.1"/>
    <property type="molecule type" value="Genomic_DNA"/>
</dbReference>
<accession>A0A1M5WEV5</accession>
<sequence length="52" mass="5885">PHSALNGKVPIPLTELNRYETMPAKWAKLIELAQLHAIENQKHRSNILKEAA</sequence>
<proteinExistence type="predicted"/>
<evidence type="ECO:0000313" key="1">
    <source>
        <dbReference type="EMBL" id="SHH82697.1"/>
    </source>
</evidence>
<keyword evidence="3" id="KW-1185">Reference proteome</keyword>
<reference evidence="3" key="1">
    <citation type="submission" date="2016-11" db="EMBL/GenBank/DDBJ databases">
        <authorList>
            <person name="Varghese N."/>
            <person name="Submissions S."/>
        </authorList>
    </citation>
    <scope>NUCLEOTIDE SEQUENCE [LARGE SCALE GENOMIC DNA]</scope>
    <source>
        <strain evidence="3">DSM 13643</strain>
    </source>
</reference>
<gene>
    <name evidence="1" type="ORF">SAMN02745135_02305</name>
    <name evidence="2" type="ORF">SAMN02745135_02442</name>
</gene>
<dbReference type="EMBL" id="FQXO01000088">
    <property type="protein sequence ID" value="SHH82697.1"/>
    <property type="molecule type" value="Genomic_DNA"/>
</dbReference>
<name>A0A1M5WEV5_9FIRM</name>